<evidence type="ECO:0000313" key="1">
    <source>
        <dbReference type="EMBL" id="TXC85479.1"/>
    </source>
</evidence>
<dbReference type="AlphaFoldDB" id="A0A5C6VKC2"/>
<sequence length="79" mass="8782">MLHSSLSDKGEFLVYDVDLASGERAEFRLHECVAHNMLSFMMNMMINGARLTGEVQGAPERDNLKISLAEPISIGEGWN</sequence>
<protein>
    <submittedName>
        <fullName evidence="1">Uncharacterized protein</fullName>
    </submittedName>
</protein>
<evidence type="ECO:0000313" key="2">
    <source>
        <dbReference type="Proteomes" id="UP000321776"/>
    </source>
</evidence>
<gene>
    <name evidence="1" type="ORF">FRZ40_16735</name>
</gene>
<dbReference type="Proteomes" id="UP000321776">
    <property type="component" value="Unassembled WGS sequence"/>
</dbReference>
<dbReference type="RefSeq" id="WP_147234854.1">
    <property type="nucleotide sequence ID" value="NZ_VOQS01000002.1"/>
</dbReference>
<organism evidence="1 2">
    <name type="scientific">Paraburkholderia azotifigens</name>
    <dbReference type="NCBI Taxonomy" id="2057004"/>
    <lineage>
        <taxon>Bacteria</taxon>
        <taxon>Pseudomonadati</taxon>
        <taxon>Pseudomonadota</taxon>
        <taxon>Betaproteobacteria</taxon>
        <taxon>Burkholderiales</taxon>
        <taxon>Burkholderiaceae</taxon>
        <taxon>Paraburkholderia</taxon>
    </lineage>
</organism>
<accession>A0A5C6VKC2</accession>
<comment type="caution">
    <text evidence="1">The sequence shown here is derived from an EMBL/GenBank/DDBJ whole genome shotgun (WGS) entry which is preliminary data.</text>
</comment>
<name>A0A5C6VKC2_9BURK</name>
<proteinExistence type="predicted"/>
<dbReference type="EMBL" id="VOQS01000002">
    <property type="protein sequence ID" value="TXC85479.1"/>
    <property type="molecule type" value="Genomic_DNA"/>
</dbReference>
<reference evidence="1 2" key="1">
    <citation type="journal article" date="2018" name="Int. J. Syst. Evol. Microbiol.">
        <title>Paraburkholderia azotifigens sp. nov., a nitrogen-fixing bacterium isolated from paddy soil.</title>
        <authorList>
            <person name="Choi G.M."/>
            <person name="Im W.T."/>
        </authorList>
    </citation>
    <scope>NUCLEOTIDE SEQUENCE [LARGE SCALE GENOMIC DNA]</scope>
    <source>
        <strain evidence="1 2">NF 2-5-3</strain>
    </source>
</reference>